<name>Q6BZ23_DEBHA</name>
<dbReference type="Gene3D" id="1.25.40.60">
    <property type="match status" value="1"/>
</dbReference>
<comment type="similarity">
    <text evidence="1">Belongs to the STXBP/unc-18/SEC1 family.</text>
</comment>
<dbReference type="GO" id="GO:0006896">
    <property type="term" value="P:Golgi to vacuole transport"/>
    <property type="evidence" value="ECO:0007669"/>
    <property type="project" value="EnsemblFungi"/>
</dbReference>
<dbReference type="GO" id="GO:0000011">
    <property type="term" value="P:vacuole inheritance"/>
    <property type="evidence" value="ECO:0007669"/>
    <property type="project" value="EnsemblFungi"/>
</dbReference>
<dbReference type="GO" id="GO:0006895">
    <property type="term" value="P:Golgi to endosome transport"/>
    <property type="evidence" value="ECO:0007669"/>
    <property type="project" value="EnsemblFungi"/>
</dbReference>
<dbReference type="SUPFAM" id="SSF56815">
    <property type="entry name" value="Sec1/munc18-like (SM) proteins"/>
    <property type="match status" value="1"/>
</dbReference>
<dbReference type="GO" id="GO:0035543">
    <property type="term" value="P:positive regulation of SNARE complex assembly"/>
    <property type="evidence" value="ECO:0007669"/>
    <property type="project" value="EnsemblFungi"/>
</dbReference>
<dbReference type="OrthoDB" id="10266265at2759"/>
<dbReference type="EMBL" id="CR382133">
    <property type="protein sequence ID" value="CAG84501.2"/>
    <property type="molecule type" value="Genomic_DNA"/>
</dbReference>
<evidence type="ECO:0000313" key="3">
    <source>
        <dbReference type="Proteomes" id="UP000000599"/>
    </source>
</evidence>
<accession>Q6BZ23</accession>
<dbReference type="GO" id="GO:0007035">
    <property type="term" value="P:vacuolar acidification"/>
    <property type="evidence" value="ECO:0007669"/>
    <property type="project" value="EnsemblFungi"/>
</dbReference>
<dbReference type="Pfam" id="PF00995">
    <property type="entry name" value="Sec1"/>
    <property type="match status" value="1"/>
</dbReference>
<organism evidence="2 3">
    <name type="scientific">Debaryomyces hansenii (strain ATCC 36239 / CBS 767 / BCRC 21394 / JCM 1990 / NBRC 0083 / IGC 2968)</name>
    <name type="common">Yeast</name>
    <name type="synonym">Torulaspora hansenii</name>
    <dbReference type="NCBI Taxonomy" id="284592"/>
    <lineage>
        <taxon>Eukaryota</taxon>
        <taxon>Fungi</taxon>
        <taxon>Dikarya</taxon>
        <taxon>Ascomycota</taxon>
        <taxon>Saccharomycotina</taxon>
        <taxon>Pichiomycetes</taxon>
        <taxon>Debaryomycetaceae</taxon>
        <taxon>Debaryomyces</taxon>
    </lineage>
</organism>
<dbReference type="FunCoup" id="Q6BZ23">
    <property type="interactions" value="877"/>
</dbReference>
<dbReference type="InterPro" id="IPR043154">
    <property type="entry name" value="Sec-1-like_dom1"/>
</dbReference>
<evidence type="ECO:0000313" key="2">
    <source>
        <dbReference type="EMBL" id="CAG84501.2"/>
    </source>
</evidence>
<dbReference type="GO" id="GO:0031201">
    <property type="term" value="C:SNARE complex"/>
    <property type="evidence" value="ECO:0007669"/>
    <property type="project" value="EnsemblFungi"/>
</dbReference>
<dbReference type="eggNOG" id="KOG1299">
    <property type="taxonomic scope" value="Eukaryota"/>
</dbReference>
<dbReference type="PANTHER" id="PTHR11679">
    <property type="entry name" value="VESICLE PROTEIN SORTING-ASSOCIATED"/>
    <property type="match status" value="1"/>
</dbReference>
<dbReference type="InterPro" id="IPR036045">
    <property type="entry name" value="Sec1-like_sf"/>
</dbReference>
<proteinExistence type="inferred from homology"/>
<dbReference type="RefSeq" id="XP_456546.2">
    <property type="nucleotide sequence ID" value="XM_456546.2"/>
</dbReference>
<dbReference type="Gene3D" id="3.40.50.1910">
    <property type="match status" value="1"/>
</dbReference>
<dbReference type="STRING" id="284592.Q6BZ23"/>
<dbReference type="GO" id="GO:0032258">
    <property type="term" value="P:cytoplasm to vacuole targeting by the Cvt pathway"/>
    <property type="evidence" value="ECO:0007669"/>
    <property type="project" value="EnsemblFungi"/>
</dbReference>
<dbReference type="Gene3D" id="3.40.50.2060">
    <property type="match status" value="1"/>
</dbReference>
<dbReference type="VEuPathDB" id="FungiDB:DEHA2A05170g"/>
<dbReference type="PIRSF" id="PIRSF005715">
    <property type="entry name" value="VPS45_Sec1"/>
    <property type="match status" value="1"/>
</dbReference>
<dbReference type="Proteomes" id="UP000000599">
    <property type="component" value="Chromosome A"/>
</dbReference>
<dbReference type="InterPro" id="IPR027482">
    <property type="entry name" value="Sec1-like_dom2"/>
</dbReference>
<dbReference type="GO" id="GO:0005829">
    <property type="term" value="C:cytosol"/>
    <property type="evidence" value="ECO:0007669"/>
    <property type="project" value="EnsemblFungi"/>
</dbReference>
<sequence>MNGNPSALKTKMTLNLSKVSETYFNKLFETKVSPQSTEIKARVLLVDKHTTPIISMSYTQSQLLQNDIVLVEMIENQSNLNVMKHLNCIVYIKPTQESIKNLIKELKSPHFNKYELFTNNTLNKNQLEGLAEADEFEAISQVLEIFQDYLIVNNNLFTINISSGQNTIMEESNSLASLLLSLKKCPIIKYESNSIELKKLSSEILYNINSNSNNNLFEDLNKNSDVPPILLLLDRKNDPITPLILPWTYQSMIHELIGINKNMVELAESEEPIILSESQDPFFKQSMYLNYGDLTDKFQEYVEEYKKQTKQSSIENLKTQNLSELKKVLTRFPEFKKLSNNILKHLNLISELDTQISRQSLWEVSELQQTIICNLENQQVIRTRLLEILDKATISTENKIKLVLIYSVKFSQNDNDLAVFLNKFHDPTITNPVPTVSQMSLMKNFNKQFNKTPISTNNNNSNNIGKIFNNKKISINSLFNNSTNNSTTNNIYMQYIPKLNELLNELINQSQNHSNQFHLSTLVPDIVTKQYGNVGDSVQDIIIYIKGGITYEESRLIHDLSLSNNKINLIIGSDTILNSERWLNKMYDDINETHTNQTNTADHGLRTKQLRDIL</sequence>
<dbReference type="InterPro" id="IPR043127">
    <property type="entry name" value="Sec-1-like_dom3a"/>
</dbReference>
<dbReference type="GO" id="GO:0000149">
    <property type="term" value="F:SNARE binding"/>
    <property type="evidence" value="ECO:0007669"/>
    <property type="project" value="EnsemblFungi"/>
</dbReference>
<protein>
    <submittedName>
        <fullName evidence="2">DEHA2A05170p</fullName>
    </submittedName>
</protein>
<dbReference type="GO" id="GO:0048210">
    <property type="term" value="P:Golgi vesicle fusion to target membrane"/>
    <property type="evidence" value="ECO:0007669"/>
    <property type="project" value="EnsemblFungi"/>
</dbReference>
<keyword evidence="3" id="KW-1185">Reference proteome</keyword>
<dbReference type="OMA" id="VHQLNNA"/>
<gene>
    <name evidence="2" type="ordered locus">DEHA2A05170g</name>
</gene>
<reference evidence="2 3" key="1">
    <citation type="journal article" date="2004" name="Nature">
        <title>Genome evolution in yeasts.</title>
        <authorList>
            <consortium name="Genolevures"/>
            <person name="Dujon B."/>
            <person name="Sherman D."/>
            <person name="Fischer G."/>
            <person name="Durrens P."/>
            <person name="Casaregola S."/>
            <person name="Lafontaine I."/>
            <person name="de Montigny J."/>
            <person name="Marck C."/>
            <person name="Neuveglise C."/>
            <person name="Talla E."/>
            <person name="Goffard N."/>
            <person name="Frangeul L."/>
            <person name="Aigle M."/>
            <person name="Anthouard V."/>
            <person name="Babour A."/>
            <person name="Barbe V."/>
            <person name="Barnay S."/>
            <person name="Blanchin S."/>
            <person name="Beckerich J.M."/>
            <person name="Beyne E."/>
            <person name="Bleykasten C."/>
            <person name="Boisrame A."/>
            <person name="Boyer J."/>
            <person name="Cattolico L."/>
            <person name="Confanioleri F."/>
            <person name="de Daruvar A."/>
            <person name="Despons L."/>
            <person name="Fabre E."/>
            <person name="Fairhead C."/>
            <person name="Ferry-Dumazet H."/>
            <person name="Groppi A."/>
            <person name="Hantraye F."/>
            <person name="Hennequin C."/>
            <person name="Jauniaux N."/>
            <person name="Joyet P."/>
            <person name="Kachouri R."/>
            <person name="Kerrest A."/>
            <person name="Koszul R."/>
            <person name="Lemaire M."/>
            <person name="Lesur I."/>
            <person name="Ma L."/>
            <person name="Muller H."/>
            <person name="Nicaud J.M."/>
            <person name="Nikolski M."/>
            <person name="Oztas S."/>
            <person name="Ozier-Kalogeropoulos O."/>
            <person name="Pellenz S."/>
            <person name="Potier S."/>
            <person name="Richard G.F."/>
            <person name="Straub M.L."/>
            <person name="Suleau A."/>
            <person name="Swennene D."/>
            <person name="Tekaia F."/>
            <person name="Wesolowski-Louvel M."/>
            <person name="Westhof E."/>
            <person name="Wirth B."/>
            <person name="Zeniou-Meyer M."/>
            <person name="Zivanovic I."/>
            <person name="Bolotin-Fukuhara M."/>
            <person name="Thierry A."/>
            <person name="Bouchier C."/>
            <person name="Caudron B."/>
            <person name="Scarpelli C."/>
            <person name="Gaillardin C."/>
            <person name="Weissenbach J."/>
            <person name="Wincker P."/>
            <person name="Souciet J.L."/>
        </authorList>
    </citation>
    <scope>NUCLEOTIDE SEQUENCE [LARGE SCALE GENOMIC DNA]</scope>
    <source>
        <strain evidence="3">ATCC 36239 / CBS 767 / BCRC 21394 / JCM 1990 / NBRC 0083 / IGC 2968</strain>
    </source>
</reference>
<dbReference type="GO" id="GO:0051082">
    <property type="term" value="F:unfolded protein binding"/>
    <property type="evidence" value="ECO:0007669"/>
    <property type="project" value="EnsemblFungi"/>
</dbReference>
<evidence type="ECO:0000256" key="1">
    <source>
        <dbReference type="ARBA" id="ARBA00009884"/>
    </source>
</evidence>
<dbReference type="HOGENOM" id="CLU_013933_3_1_1"/>
<dbReference type="GeneID" id="2899925"/>
<dbReference type="Gene3D" id="3.90.830.10">
    <property type="entry name" value="Syntaxin Binding Protein 1, Chain A, domain 2"/>
    <property type="match status" value="1"/>
</dbReference>
<dbReference type="KEGG" id="dha:DEHA2A05170g"/>
<dbReference type="InParanoid" id="Q6BZ23"/>
<dbReference type="GO" id="GO:0000139">
    <property type="term" value="C:Golgi membrane"/>
    <property type="evidence" value="ECO:0007669"/>
    <property type="project" value="EnsemblFungi"/>
</dbReference>
<dbReference type="AlphaFoldDB" id="Q6BZ23"/>
<dbReference type="InterPro" id="IPR001619">
    <property type="entry name" value="Sec1-like"/>
</dbReference>